<sequence>MHFLVGDQSGLIKDVRIPPPAKSLSKRKRDAEASAEKPASVIQTYGSMDMNRAVDQMCWCSMGGAHTDQVVVARKGGRISRVSSTTGQEVGSFAPFQIALDSKGLPKLNKHRQADYVVGIAQEEGSILSCSNTGLVHLHRQDPETEQSHQVISASLNQDLLFRMRASPENINVFATGGDERDLCIWDLNTVSSSSENGKFQPTWKAKNVPHDFLDLRVPIWITDLEYLTPSQLVTSTGYHQVRLYDIKAAKKPVMSCEVGDTPLRTITVLNANEVLVSDATGELTCLDIRQGGRVMGKYKGSTGAVRSVCIQNGHVAAVGLDRFLRIYHIKTRRMLHQVYLKQRLSSVLAF</sequence>
<gene>
    <name evidence="5" type="ORF">SeLEV6574_g05197</name>
    <name evidence="6" type="ORF">SeMB42_g00245</name>
</gene>
<evidence type="ECO:0000313" key="8">
    <source>
        <dbReference type="Proteomes" id="UP000320475"/>
    </source>
</evidence>
<evidence type="ECO:0000256" key="2">
    <source>
        <dbReference type="ARBA" id="ARBA00011187"/>
    </source>
</evidence>
<dbReference type="InterPro" id="IPR036322">
    <property type="entry name" value="WD40_repeat_dom_sf"/>
</dbReference>
<evidence type="ECO:0000256" key="3">
    <source>
        <dbReference type="ARBA" id="ARBA00014234"/>
    </source>
</evidence>
<dbReference type="Proteomes" id="UP000320475">
    <property type="component" value="Unassembled WGS sequence"/>
</dbReference>
<evidence type="ECO:0000313" key="7">
    <source>
        <dbReference type="Proteomes" id="UP000317494"/>
    </source>
</evidence>
<dbReference type="PANTHER" id="PTHR16038">
    <property type="entry name" value="NOP SEVEN ASSOCIATED PROTEIN 1"/>
    <property type="match status" value="1"/>
</dbReference>
<dbReference type="SMART" id="SM00320">
    <property type="entry name" value="WD40"/>
    <property type="match status" value="2"/>
</dbReference>
<evidence type="ECO:0000313" key="5">
    <source>
        <dbReference type="EMBL" id="TPX43186.1"/>
    </source>
</evidence>
<dbReference type="EMBL" id="QEAN01000004">
    <property type="protein sequence ID" value="TPX54558.1"/>
    <property type="molecule type" value="Genomic_DNA"/>
</dbReference>
<protein>
    <recommendedName>
        <fullName evidence="3">Ribosome biogenesis protein NSA1</fullName>
    </recommendedName>
</protein>
<reference evidence="7 8" key="1">
    <citation type="journal article" date="2019" name="Sci. Rep.">
        <title>Comparative genomics of chytrid fungi reveal insights into the obligate biotrophic and pathogenic lifestyle of Synchytrium endobioticum.</title>
        <authorList>
            <person name="van de Vossenberg B.T.L.H."/>
            <person name="Warris S."/>
            <person name="Nguyen H.D.T."/>
            <person name="van Gent-Pelzer M.P.E."/>
            <person name="Joly D.L."/>
            <person name="van de Geest H.C."/>
            <person name="Bonants P.J.M."/>
            <person name="Smith D.S."/>
            <person name="Levesque C.A."/>
            <person name="van der Lee T.A.J."/>
        </authorList>
    </citation>
    <scope>NUCLEOTIDE SEQUENCE [LARGE SCALE GENOMIC DNA]</scope>
    <source>
        <strain evidence="5 8">LEV6574</strain>
        <strain evidence="6 7">MB42</strain>
    </source>
</reference>
<comment type="similarity">
    <text evidence="1">Belongs to the NSA1 family.</text>
</comment>
<dbReference type="CDD" id="cd22857">
    <property type="entry name" value="WDR74"/>
    <property type="match status" value="1"/>
</dbReference>
<proteinExistence type="inferred from homology"/>
<dbReference type="AlphaFoldDB" id="A0A507DUE4"/>
<dbReference type="GO" id="GO:0005730">
    <property type="term" value="C:nucleolus"/>
    <property type="evidence" value="ECO:0007669"/>
    <property type="project" value="InterPro"/>
</dbReference>
<comment type="subunit">
    <text evidence="2">Component of the pre-66S ribosomal particle.</text>
</comment>
<dbReference type="GO" id="GO:0030687">
    <property type="term" value="C:preribosome, large subunit precursor"/>
    <property type="evidence" value="ECO:0007669"/>
    <property type="project" value="TreeGrafter"/>
</dbReference>
<dbReference type="OrthoDB" id="18388at2759"/>
<dbReference type="Proteomes" id="UP000317494">
    <property type="component" value="Unassembled WGS sequence"/>
</dbReference>
<evidence type="ECO:0000256" key="1">
    <source>
        <dbReference type="ARBA" id="ARBA00007861"/>
    </source>
</evidence>
<dbReference type="PANTHER" id="PTHR16038:SF4">
    <property type="entry name" value="WD REPEAT-CONTAINING PROTEIN 74"/>
    <property type="match status" value="1"/>
</dbReference>
<feature type="region of interest" description="Disordered" evidence="4">
    <location>
        <begin position="15"/>
        <end position="38"/>
    </location>
</feature>
<organism evidence="6 7">
    <name type="scientific">Synchytrium endobioticum</name>
    <dbReference type="NCBI Taxonomy" id="286115"/>
    <lineage>
        <taxon>Eukaryota</taxon>
        <taxon>Fungi</taxon>
        <taxon>Fungi incertae sedis</taxon>
        <taxon>Chytridiomycota</taxon>
        <taxon>Chytridiomycota incertae sedis</taxon>
        <taxon>Chytridiomycetes</taxon>
        <taxon>Synchytriales</taxon>
        <taxon>Synchytriaceae</taxon>
        <taxon>Synchytrium</taxon>
    </lineage>
</organism>
<dbReference type="SUPFAM" id="SSF50978">
    <property type="entry name" value="WD40 repeat-like"/>
    <property type="match status" value="1"/>
</dbReference>
<dbReference type="InterPro" id="IPR001680">
    <property type="entry name" value="WD40_rpt"/>
</dbReference>
<dbReference type="STRING" id="286115.A0A507DUE4"/>
<dbReference type="Gene3D" id="2.130.10.10">
    <property type="entry name" value="YVTN repeat-like/Quinoprotein amine dehydrogenase"/>
    <property type="match status" value="2"/>
</dbReference>
<comment type="caution">
    <text evidence="6">The sequence shown here is derived from an EMBL/GenBank/DDBJ whole genome shotgun (WGS) entry which is preliminary data.</text>
</comment>
<name>A0A507DUE4_9FUNG</name>
<dbReference type="InterPro" id="IPR015943">
    <property type="entry name" value="WD40/YVTN_repeat-like_dom_sf"/>
</dbReference>
<evidence type="ECO:0000256" key="4">
    <source>
        <dbReference type="SAM" id="MobiDB-lite"/>
    </source>
</evidence>
<evidence type="ECO:0000313" key="6">
    <source>
        <dbReference type="EMBL" id="TPX54558.1"/>
    </source>
</evidence>
<dbReference type="VEuPathDB" id="FungiDB:SeMB42_g00245"/>
<accession>A0A507DUE4</accession>
<keyword evidence="7" id="KW-1185">Reference proteome</keyword>
<dbReference type="InterPro" id="IPR037379">
    <property type="entry name" value="WDR74/Nsa1"/>
</dbReference>
<dbReference type="EMBL" id="QEAM01000234">
    <property type="protein sequence ID" value="TPX43186.1"/>
    <property type="molecule type" value="Genomic_DNA"/>
</dbReference>
<dbReference type="GO" id="GO:0042273">
    <property type="term" value="P:ribosomal large subunit biogenesis"/>
    <property type="evidence" value="ECO:0007669"/>
    <property type="project" value="InterPro"/>
</dbReference>